<proteinExistence type="predicted"/>
<accession>Q3ANT4</accession>
<dbReference type="EMBL" id="CP000108">
    <property type="protein sequence ID" value="ABB27310.1"/>
    <property type="molecule type" value="Genomic_DNA"/>
</dbReference>
<evidence type="ECO:0000313" key="1">
    <source>
        <dbReference type="EMBL" id="ABB27310.1"/>
    </source>
</evidence>
<gene>
    <name evidence="1" type="ordered locus">Cag_0031</name>
</gene>
<reference evidence="1" key="1">
    <citation type="submission" date="2005-08" db="EMBL/GenBank/DDBJ databases">
        <title>Complete sequence of Chlorobium chlorochromatii CaD3.</title>
        <authorList>
            <person name="Copeland A."/>
            <person name="Lucas S."/>
            <person name="Lapidus A."/>
            <person name="Barry K."/>
            <person name="Detter J.C."/>
            <person name="Glavina T."/>
            <person name="Hammon N."/>
            <person name="Israni S."/>
            <person name="Pitluck S."/>
            <person name="Bryant D."/>
            <person name="Schmutz J."/>
            <person name="Larimer F."/>
            <person name="Land M."/>
            <person name="Kyrpides N."/>
            <person name="Ivanova N."/>
            <person name="Richardson P."/>
        </authorList>
    </citation>
    <scope>NUCLEOTIDE SEQUENCE [LARGE SCALE GENOMIC DNA]</scope>
    <source>
        <strain evidence="1">CaD3</strain>
    </source>
</reference>
<evidence type="ECO:0008006" key="2">
    <source>
        <dbReference type="Google" id="ProtNLM"/>
    </source>
</evidence>
<sequence>MNETIHHQILEQKPSEKINLVTIILESLDKPEPEIQKIWVDESQKRFDAFKAGKIKLYTY</sequence>
<dbReference type="AlphaFoldDB" id="Q3ANT4"/>
<dbReference type="KEGG" id="cch:Cag_0031"/>
<dbReference type="HOGENOM" id="CLU_177580_2_2_10"/>
<name>Q3ANT4_CHLCH</name>
<dbReference type="OrthoDB" id="598283at2"/>
<organism evidence="1">
    <name type="scientific">Chlorobium chlorochromatii (strain CaD3)</name>
    <dbReference type="NCBI Taxonomy" id="340177"/>
    <lineage>
        <taxon>Bacteria</taxon>
        <taxon>Pseudomonadati</taxon>
        <taxon>Chlorobiota</taxon>
        <taxon>Chlorobiia</taxon>
        <taxon>Chlorobiales</taxon>
        <taxon>Chlorobiaceae</taxon>
        <taxon>Chlorobium/Pelodictyon group</taxon>
        <taxon>Chlorobium</taxon>
    </lineage>
</organism>
<dbReference type="Pfam" id="PF09720">
    <property type="entry name" value="Unstab_antitox"/>
    <property type="match status" value="1"/>
</dbReference>
<protein>
    <recommendedName>
        <fullName evidence="2">Addiction module protein</fullName>
    </recommendedName>
</protein>
<dbReference type="InterPro" id="IPR013406">
    <property type="entry name" value="CHP02574_addiction_mod"/>
</dbReference>